<dbReference type="GO" id="GO:0004799">
    <property type="term" value="F:thymidylate synthase activity"/>
    <property type="evidence" value="ECO:0007669"/>
    <property type="project" value="TreeGrafter"/>
</dbReference>
<evidence type="ECO:0000313" key="1">
    <source>
        <dbReference type="EMBL" id="SVC19902.1"/>
    </source>
</evidence>
<evidence type="ECO:0008006" key="2">
    <source>
        <dbReference type="Google" id="ProtNLM"/>
    </source>
</evidence>
<sequence>VKLLEVMGSDLTVVNAARVSFAKKMKEFKIGRDDKLIHYLAEHGHWTPFGHVQLQFYVKSPVFVARQLVKHQVGLVWNEVSRRYVDTEVEFYEPTYWRERAENKKQGSSESAVDNHEFWEYKYPKLMQLSKELYEQMLAGGIAPEQARMVLPQSMMTEWYWTGSLAAFARVCNLRNSEDAQAETREVTFKIAECIGQATDLNVSWEALTK</sequence>
<dbReference type="GO" id="GO:0070402">
    <property type="term" value="F:NADPH binding"/>
    <property type="evidence" value="ECO:0007669"/>
    <property type="project" value="TreeGrafter"/>
</dbReference>
<protein>
    <recommendedName>
        <fullName evidence="2">Thymidylate synthase (FAD)</fullName>
    </recommendedName>
</protein>
<dbReference type="PANTHER" id="PTHR34934">
    <property type="entry name" value="FLAVIN-DEPENDENT THYMIDYLATE SYNTHASE"/>
    <property type="match status" value="1"/>
</dbReference>
<dbReference type="Pfam" id="PF02511">
    <property type="entry name" value="Thy1"/>
    <property type="match status" value="1"/>
</dbReference>
<gene>
    <name evidence="1" type="ORF">METZ01_LOCUS272756</name>
</gene>
<dbReference type="NCBIfam" id="TIGR02170">
    <property type="entry name" value="thyX"/>
    <property type="match status" value="1"/>
</dbReference>
<dbReference type="GO" id="GO:0050797">
    <property type="term" value="F:thymidylate synthase (FAD) activity"/>
    <property type="evidence" value="ECO:0007669"/>
    <property type="project" value="InterPro"/>
</dbReference>
<organism evidence="1">
    <name type="scientific">marine metagenome</name>
    <dbReference type="NCBI Taxonomy" id="408172"/>
    <lineage>
        <taxon>unclassified sequences</taxon>
        <taxon>metagenomes</taxon>
        <taxon>ecological metagenomes</taxon>
    </lineage>
</organism>
<dbReference type="GO" id="GO:0050660">
    <property type="term" value="F:flavin adenine dinucleotide binding"/>
    <property type="evidence" value="ECO:0007669"/>
    <property type="project" value="InterPro"/>
</dbReference>
<dbReference type="PROSITE" id="PS51331">
    <property type="entry name" value="THYX"/>
    <property type="match status" value="1"/>
</dbReference>
<name>A0A382K8Z7_9ZZZZ</name>
<reference evidence="1" key="1">
    <citation type="submission" date="2018-05" db="EMBL/GenBank/DDBJ databases">
        <authorList>
            <person name="Lanie J.A."/>
            <person name="Ng W.-L."/>
            <person name="Kazmierczak K.M."/>
            <person name="Andrzejewski T.M."/>
            <person name="Davidsen T.M."/>
            <person name="Wayne K.J."/>
            <person name="Tettelin H."/>
            <person name="Glass J.I."/>
            <person name="Rusch D."/>
            <person name="Podicherti R."/>
            <person name="Tsui H.-C.T."/>
            <person name="Winkler M.E."/>
        </authorList>
    </citation>
    <scope>NUCLEOTIDE SEQUENCE</scope>
</reference>
<dbReference type="InterPro" id="IPR003669">
    <property type="entry name" value="Thymidylate_synthase_ThyX"/>
</dbReference>
<dbReference type="EMBL" id="UINC01078637">
    <property type="protein sequence ID" value="SVC19902.1"/>
    <property type="molecule type" value="Genomic_DNA"/>
</dbReference>
<dbReference type="PANTHER" id="PTHR34934:SF1">
    <property type="entry name" value="FLAVIN-DEPENDENT THYMIDYLATE SYNTHASE"/>
    <property type="match status" value="1"/>
</dbReference>
<proteinExistence type="predicted"/>
<dbReference type="GO" id="GO:0006231">
    <property type="term" value="P:dTMP biosynthetic process"/>
    <property type="evidence" value="ECO:0007669"/>
    <property type="project" value="InterPro"/>
</dbReference>
<dbReference type="SUPFAM" id="SSF69796">
    <property type="entry name" value="Thymidylate synthase-complementing protein Thy1"/>
    <property type="match status" value="1"/>
</dbReference>
<dbReference type="Gene3D" id="3.30.1360.170">
    <property type="match status" value="1"/>
</dbReference>
<dbReference type="AlphaFoldDB" id="A0A382K8Z7"/>
<dbReference type="InterPro" id="IPR036098">
    <property type="entry name" value="Thymidylate_synthase_ThyX_sf"/>
</dbReference>
<dbReference type="CDD" id="cd20175">
    <property type="entry name" value="ThyX"/>
    <property type="match status" value="1"/>
</dbReference>
<accession>A0A382K8Z7</accession>
<feature type="non-terminal residue" evidence="1">
    <location>
        <position position="1"/>
    </location>
</feature>